<dbReference type="PROSITE" id="PS00018">
    <property type="entry name" value="EF_HAND_1"/>
    <property type="match status" value="3"/>
</dbReference>
<evidence type="ECO:0000259" key="2">
    <source>
        <dbReference type="PROSITE" id="PS50222"/>
    </source>
</evidence>
<dbReference type="InterPro" id="IPR018247">
    <property type="entry name" value="EF_Hand_1_Ca_BS"/>
</dbReference>
<feature type="signal peptide" evidence="1">
    <location>
        <begin position="1"/>
        <end position="23"/>
    </location>
</feature>
<dbReference type="Pfam" id="PF13202">
    <property type="entry name" value="EF-hand_5"/>
    <property type="match status" value="2"/>
</dbReference>
<dbReference type="InterPro" id="IPR002048">
    <property type="entry name" value="EF_hand_dom"/>
</dbReference>
<protein>
    <submittedName>
        <fullName evidence="3">EF hand</fullName>
    </submittedName>
</protein>
<evidence type="ECO:0000313" key="3">
    <source>
        <dbReference type="EMBL" id="SEH09102.1"/>
    </source>
</evidence>
<dbReference type="SUPFAM" id="SSF47473">
    <property type="entry name" value="EF-hand"/>
    <property type="match status" value="2"/>
</dbReference>
<dbReference type="GO" id="GO:0005509">
    <property type="term" value="F:calcium ion binding"/>
    <property type="evidence" value="ECO:0007669"/>
    <property type="project" value="InterPro"/>
</dbReference>
<sequence>MLNKKLISLAVVLGLGVSTVAFAQWGQHHLARIAAQYDTDGNGEVTIQEIQAGRSAEFSQYDSDGNAGLSLQELQTLMQNKRTQNRATRLAEMDSDGNGVLSVAEFQAGHRNPVVAATLFGLADTDQSATLDVNEMAELKSQQGRLWRQFAHIDADGDGIISETEFSNHMPMKRGRGHRGHGSMVKVMVKVMVFTSELLSR</sequence>
<dbReference type="AlphaFoldDB" id="A0A1H6FGB5"/>
<dbReference type="SMART" id="SM00054">
    <property type="entry name" value="EFh"/>
    <property type="match status" value="4"/>
</dbReference>
<dbReference type="Proteomes" id="UP000236724">
    <property type="component" value="Unassembled WGS sequence"/>
</dbReference>
<organism evidence="3 4">
    <name type="scientific">Candidatus Venteria ishoeyi</name>
    <dbReference type="NCBI Taxonomy" id="1899563"/>
    <lineage>
        <taxon>Bacteria</taxon>
        <taxon>Pseudomonadati</taxon>
        <taxon>Pseudomonadota</taxon>
        <taxon>Gammaproteobacteria</taxon>
        <taxon>Thiotrichales</taxon>
        <taxon>Thiotrichaceae</taxon>
        <taxon>Venteria</taxon>
    </lineage>
</organism>
<proteinExistence type="predicted"/>
<dbReference type="Gene3D" id="1.10.238.10">
    <property type="entry name" value="EF-hand"/>
    <property type="match status" value="2"/>
</dbReference>
<dbReference type="EMBL" id="FMSV02000558">
    <property type="protein sequence ID" value="SEH09102.1"/>
    <property type="molecule type" value="Genomic_DNA"/>
</dbReference>
<gene>
    <name evidence="3" type="ORF">MBHS_04996</name>
</gene>
<feature type="domain" description="EF-hand" evidence="2">
    <location>
        <begin position="141"/>
        <end position="176"/>
    </location>
</feature>
<evidence type="ECO:0000313" key="4">
    <source>
        <dbReference type="Proteomes" id="UP000236724"/>
    </source>
</evidence>
<dbReference type="RefSeq" id="WP_177428714.1">
    <property type="nucleotide sequence ID" value="NZ_FMSV02000558.1"/>
</dbReference>
<name>A0A1H6FGB5_9GAMM</name>
<feature type="chain" id="PRO_5014776951" evidence="1">
    <location>
        <begin position="24"/>
        <end position="201"/>
    </location>
</feature>
<evidence type="ECO:0000256" key="1">
    <source>
        <dbReference type="SAM" id="SignalP"/>
    </source>
</evidence>
<keyword evidence="4" id="KW-1185">Reference proteome</keyword>
<reference evidence="3 4" key="1">
    <citation type="submission" date="2016-10" db="EMBL/GenBank/DDBJ databases">
        <authorList>
            <person name="de Groot N.N."/>
        </authorList>
    </citation>
    <scope>NUCLEOTIDE SEQUENCE [LARGE SCALE GENOMIC DNA]</scope>
    <source>
        <strain evidence="3">MBHS1</strain>
    </source>
</reference>
<dbReference type="PROSITE" id="PS50222">
    <property type="entry name" value="EF_HAND_2"/>
    <property type="match status" value="1"/>
</dbReference>
<keyword evidence="1" id="KW-0732">Signal</keyword>
<dbReference type="InterPro" id="IPR011992">
    <property type="entry name" value="EF-hand-dom_pair"/>
</dbReference>
<accession>A0A1H6FGB5</accession>